<feature type="transmembrane region" description="Helical" evidence="1">
    <location>
        <begin position="12"/>
        <end position="39"/>
    </location>
</feature>
<feature type="transmembrane region" description="Helical" evidence="1">
    <location>
        <begin position="45"/>
        <end position="67"/>
    </location>
</feature>
<organism evidence="2 3">
    <name type="scientific">Dictyobacter vulcani</name>
    <dbReference type="NCBI Taxonomy" id="2607529"/>
    <lineage>
        <taxon>Bacteria</taxon>
        <taxon>Bacillati</taxon>
        <taxon>Chloroflexota</taxon>
        <taxon>Ktedonobacteria</taxon>
        <taxon>Ktedonobacterales</taxon>
        <taxon>Dictyobacteraceae</taxon>
        <taxon>Dictyobacter</taxon>
    </lineage>
</organism>
<feature type="transmembrane region" description="Helical" evidence="1">
    <location>
        <begin position="79"/>
        <end position="105"/>
    </location>
</feature>
<dbReference type="EMBL" id="BKZW01000002">
    <property type="protein sequence ID" value="GER90090.1"/>
    <property type="molecule type" value="Genomic_DNA"/>
</dbReference>
<evidence type="ECO:0000313" key="3">
    <source>
        <dbReference type="Proteomes" id="UP000326912"/>
    </source>
</evidence>
<dbReference type="Proteomes" id="UP000326912">
    <property type="component" value="Unassembled WGS sequence"/>
</dbReference>
<accession>A0A5J4KUE1</accession>
<dbReference type="AlphaFoldDB" id="A0A5J4KUE1"/>
<keyword evidence="3" id="KW-1185">Reference proteome</keyword>
<sequence length="151" mass="16621">MKTSEMFTAEELLIRRIWLLIVGLVGLLLATPVTLLIPFHGWFEIFLLSLFLLGSPTSALLSWWLIVHRTKDLDVVHGLKAGLLASLIGFVIVIVGLTLILPVLIIVVFFYALAICIFVVAPVGLALGATFVALEKWSLARLERKKVGTTD</sequence>
<evidence type="ECO:0000313" key="2">
    <source>
        <dbReference type="EMBL" id="GER90090.1"/>
    </source>
</evidence>
<name>A0A5J4KUE1_9CHLR</name>
<evidence type="ECO:0000256" key="1">
    <source>
        <dbReference type="SAM" id="Phobius"/>
    </source>
</evidence>
<proteinExistence type="predicted"/>
<comment type="caution">
    <text evidence="2">The sequence shown here is derived from an EMBL/GenBank/DDBJ whole genome shotgun (WGS) entry which is preliminary data.</text>
</comment>
<keyword evidence="1" id="KW-0472">Membrane</keyword>
<reference evidence="2 3" key="1">
    <citation type="submission" date="2019-10" db="EMBL/GenBank/DDBJ databases">
        <title>Dictyobacter vulcani sp. nov., within the class Ktedonobacteria, isolated from soil of volcanic Mt. Zao.</title>
        <authorList>
            <person name="Zheng Y."/>
            <person name="Wang C.M."/>
            <person name="Sakai Y."/>
            <person name="Abe K."/>
            <person name="Yokota A."/>
            <person name="Yabe S."/>
        </authorList>
    </citation>
    <scope>NUCLEOTIDE SEQUENCE [LARGE SCALE GENOMIC DNA]</scope>
    <source>
        <strain evidence="2 3">W12</strain>
    </source>
</reference>
<dbReference type="RefSeq" id="WP_151757871.1">
    <property type="nucleotide sequence ID" value="NZ_BKZW01000002.1"/>
</dbReference>
<feature type="transmembrane region" description="Helical" evidence="1">
    <location>
        <begin position="111"/>
        <end position="134"/>
    </location>
</feature>
<keyword evidence="1" id="KW-0812">Transmembrane</keyword>
<keyword evidence="1" id="KW-1133">Transmembrane helix</keyword>
<gene>
    <name evidence="2" type="ORF">KDW_42520</name>
</gene>
<protein>
    <submittedName>
        <fullName evidence="2">Uncharacterized protein</fullName>
    </submittedName>
</protein>